<name>A0ABR3EPC4_9AGAR</name>
<proteinExistence type="predicted"/>
<keyword evidence="2" id="KW-1185">Reference proteome</keyword>
<dbReference type="EMBL" id="JBAHYK010002613">
    <property type="protein sequence ID" value="KAL0564729.1"/>
    <property type="molecule type" value="Genomic_DNA"/>
</dbReference>
<comment type="caution">
    <text evidence="1">The sequence shown here is derived from an EMBL/GenBank/DDBJ whole genome shotgun (WGS) entry which is preliminary data.</text>
</comment>
<sequence length="229" mass="26763">MPPKLDKQQCQIARAKGAYRGAYMFNYLNNDTFGFINDGKPLAFGDPLAQQLQHILTYQSVFYGDHFVADFMKTEMEDPFMVYRIAPDIWFVSDLWWEQLDPEAMNMMVSGQSLRDPDWNAGAWFNGLRREWGGLPAVEGNELYNWSKGCMRDVYMNAIQFILNSSYRGHVYPGDDLPISPEAKPVRSVRFRAIPMNDKNTEYLIHDKWRNLKFVLSWELLEEPRLDLV</sequence>
<evidence type="ECO:0000313" key="2">
    <source>
        <dbReference type="Proteomes" id="UP001465976"/>
    </source>
</evidence>
<dbReference type="Proteomes" id="UP001465976">
    <property type="component" value="Unassembled WGS sequence"/>
</dbReference>
<evidence type="ECO:0000313" key="1">
    <source>
        <dbReference type="EMBL" id="KAL0564729.1"/>
    </source>
</evidence>
<gene>
    <name evidence="1" type="ORF">V5O48_017313</name>
</gene>
<reference evidence="1 2" key="1">
    <citation type="submission" date="2024-02" db="EMBL/GenBank/DDBJ databases">
        <title>A draft genome for the cacao thread blight pathogen Marasmius crinis-equi.</title>
        <authorList>
            <person name="Cohen S.P."/>
            <person name="Baruah I.K."/>
            <person name="Amoako-Attah I."/>
            <person name="Bukari Y."/>
            <person name="Meinhardt L.W."/>
            <person name="Bailey B.A."/>
        </authorList>
    </citation>
    <scope>NUCLEOTIDE SEQUENCE [LARGE SCALE GENOMIC DNA]</scope>
    <source>
        <strain evidence="1 2">GH-76</strain>
    </source>
</reference>
<protein>
    <submittedName>
        <fullName evidence="1">Uncharacterized protein</fullName>
    </submittedName>
</protein>
<accession>A0ABR3EPC4</accession>
<organism evidence="1 2">
    <name type="scientific">Marasmius crinis-equi</name>
    <dbReference type="NCBI Taxonomy" id="585013"/>
    <lineage>
        <taxon>Eukaryota</taxon>
        <taxon>Fungi</taxon>
        <taxon>Dikarya</taxon>
        <taxon>Basidiomycota</taxon>
        <taxon>Agaricomycotina</taxon>
        <taxon>Agaricomycetes</taxon>
        <taxon>Agaricomycetidae</taxon>
        <taxon>Agaricales</taxon>
        <taxon>Marasmiineae</taxon>
        <taxon>Marasmiaceae</taxon>
        <taxon>Marasmius</taxon>
    </lineage>
</organism>